<dbReference type="GO" id="GO:0006171">
    <property type="term" value="P:cAMP biosynthetic process"/>
    <property type="evidence" value="ECO:0007669"/>
    <property type="project" value="UniProtKB-KW"/>
</dbReference>
<dbReference type="RefSeq" id="XP_055871392.1">
    <property type="nucleotide sequence ID" value="XM_056015417.1"/>
</dbReference>
<dbReference type="GeneID" id="106067539"/>
<feature type="transmembrane region" description="Helical" evidence="16">
    <location>
        <begin position="743"/>
        <end position="760"/>
    </location>
</feature>
<keyword evidence="7" id="KW-0547">Nucleotide-binding</keyword>
<dbReference type="GO" id="GO:0004016">
    <property type="term" value="F:adenylate cyclase activity"/>
    <property type="evidence" value="ECO:0007669"/>
    <property type="project" value="UniProtKB-EC"/>
</dbReference>
<feature type="transmembrane region" description="Helical" evidence="16">
    <location>
        <begin position="625"/>
        <end position="649"/>
    </location>
</feature>
<dbReference type="GO" id="GO:0035556">
    <property type="term" value="P:intracellular signal transduction"/>
    <property type="evidence" value="ECO:0007669"/>
    <property type="project" value="InterPro"/>
</dbReference>
<keyword evidence="11" id="KW-0115">cAMP biosynthesis</keyword>
<feature type="region of interest" description="Disordered" evidence="15">
    <location>
        <begin position="1"/>
        <end position="51"/>
    </location>
</feature>
<feature type="region of interest" description="Disordered" evidence="15">
    <location>
        <begin position="502"/>
        <end position="545"/>
    </location>
</feature>
<feature type="transmembrane region" description="Helical" evidence="16">
    <location>
        <begin position="116"/>
        <end position="136"/>
    </location>
</feature>
<evidence type="ECO:0000256" key="12">
    <source>
        <dbReference type="ARBA" id="ARBA00023136"/>
    </source>
</evidence>
<evidence type="ECO:0000256" key="10">
    <source>
        <dbReference type="ARBA" id="ARBA00022989"/>
    </source>
</evidence>
<feature type="transmembrane region" description="Helical" evidence="16">
    <location>
        <begin position="670"/>
        <end position="691"/>
    </location>
</feature>
<dbReference type="PANTHER" id="PTHR45627:SF30">
    <property type="entry name" value="ADENYLATE CYCLASE TYPE 3"/>
    <property type="match status" value="1"/>
</dbReference>
<dbReference type="InterPro" id="IPR001054">
    <property type="entry name" value="A/G_cyclase"/>
</dbReference>
<evidence type="ECO:0000313" key="19">
    <source>
        <dbReference type="RefSeq" id="XP_055871392.1"/>
    </source>
</evidence>
<evidence type="ECO:0000256" key="1">
    <source>
        <dbReference type="ARBA" id="ARBA00001593"/>
    </source>
</evidence>
<evidence type="ECO:0000256" key="16">
    <source>
        <dbReference type="SAM" id="Phobius"/>
    </source>
</evidence>
<keyword evidence="10 16" id="KW-1133">Transmembrane helix</keyword>
<dbReference type="PROSITE" id="PS50125">
    <property type="entry name" value="GUANYLATE_CYCLASE_2"/>
    <property type="match status" value="2"/>
</dbReference>
<dbReference type="OMA" id="CVYMGLS"/>
<keyword evidence="13 14" id="KW-0456">Lyase</keyword>
<dbReference type="FunFam" id="3.30.70.1230:FF:000006">
    <property type="entry name" value="Adenylate cyclase"/>
    <property type="match status" value="1"/>
</dbReference>
<dbReference type="FunFam" id="3.30.70.1230:FF:000014">
    <property type="entry name" value="adenylate cyclase type 9"/>
    <property type="match status" value="1"/>
</dbReference>
<dbReference type="GO" id="GO:0007189">
    <property type="term" value="P:adenylate cyclase-activating G protein-coupled receptor signaling pathway"/>
    <property type="evidence" value="ECO:0007669"/>
    <property type="project" value="TreeGrafter"/>
</dbReference>
<evidence type="ECO:0000256" key="13">
    <source>
        <dbReference type="ARBA" id="ARBA00023239"/>
    </source>
</evidence>
<feature type="transmembrane region" description="Helical" evidence="16">
    <location>
        <begin position="229"/>
        <end position="249"/>
    </location>
</feature>
<feature type="transmembrane region" description="Helical" evidence="16">
    <location>
        <begin position="145"/>
        <end position="163"/>
    </location>
</feature>
<comment type="catalytic activity">
    <reaction evidence="1">
        <text>ATP = 3',5'-cyclic AMP + diphosphate</text>
        <dbReference type="Rhea" id="RHEA:15389"/>
        <dbReference type="ChEBI" id="CHEBI:30616"/>
        <dbReference type="ChEBI" id="CHEBI:33019"/>
        <dbReference type="ChEBI" id="CHEBI:58165"/>
        <dbReference type="EC" id="4.6.1.1"/>
    </reaction>
</comment>
<comment type="subcellular location">
    <subcellularLocation>
        <location evidence="3">Membrane</location>
        <topology evidence="3">Multi-pass membrane protein</topology>
    </subcellularLocation>
</comment>
<dbReference type="SMART" id="SM00044">
    <property type="entry name" value="CYCc"/>
    <property type="match status" value="2"/>
</dbReference>
<feature type="domain" description="Guanylate cyclase" evidence="17">
    <location>
        <begin position="318"/>
        <end position="445"/>
    </location>
</feature>
<protein>
    <recommendedName>
        <fullName evidence="4">adenylate cyclase</fullName>
        <ecNumber evidence="4">4.6.1.1</ecNumber>
    </recommendedName>
</protein>
<dbReference type="InterPro" id="IPR032628">
    <property type="entry name" value="AC_N"/>
</dbReference>
<evidence type="ECO:0000256" key="11">
    <source>
        <dbReference type="ARBA" id="ARBA00022998"/>
    </source>
</evidence>
<dbReference type="GO" id="GO:0005886">
    <property type="term" value="C:plasma membrane"/>
    <property type="evidence" value="ECO:0007669"/>
    <property type="project" value="TreeGrafter"/>
</dbReference>
<feature type="transmembrane region" description="Helical" evidence="16">
    <location>
        <begin position="82"/>
        <end position="104"/>
    </location>
</feature>
<evidence type="ECO:0000256" key="3">
    <source>
        <dbReference type="ARBA" id="ARBA00004141"/>
    </source>
</evidence>
<organism evidence="18 19">
    <name type="scientific">Biomphalaria glabrata</name>
    <name type="common">Bloodfluke planorb</name>
    <name type="synonym">Freshwater snail</name>
    <dbReference type="NCBI Taxonomy" id="6526"/>
    <lineage>
        <taxon>Eukaryota</taxon>
        <taxon>Metazoa</taxon>
        <taxon>Spiralia</taxon>
        <taxon>Lophotrochozoa</taxon>
        <taxon>Mollusca</taxon>
        <taxon>Gastropoda</taxon>
        <taxon>Heterobranchia</taxon>
        <taxon>Euthyneura</taxon>
        <taxon>Panpulmonata</taxon>
        <taxon>Hygrophila</taxon>
        <taxon>Lymnaeoidea</taxon>
        <taxon>Planorbidae</taxon>
        <taxon>Biomphalaria</taxon>
    </lineage>
</organism>
<gene>
    <name evidence="19" type="primary">LOC106067539</name>
</gene>
<dbReference type="Pfam" id="PF16214">
    <property type="entry name" value="AC_N"/>
    <property type="match status" value="1"/>
</dbReference>
<feature type="transmembrane region" description="Helical" evidence="16">
    <location>
        <begin position="198"/>
        <end position="217"/>
    </location>
</feature>
<keyword evidence="18" id="KW-1185">Reference proteome</keyword>
<dbReference type="PANTHER" id="PTHR45627">
    <property type="entry name" value="ADENYLATE CYCLASE TYPE 1"/>
    <property type="match status" value="1"/>
</dbReference>
<dbReference type="CDD" id="cd07302">
    <property type="entry name" value="CHD"/>
    <property type="match status" value="2"/>
</dbReference>
<evidence type="ECO:0000256" key="2">
    <source>
        <dbReference type="ARBA" id="ARBA00001946"/>
    </source>
</evidence>
<keyword evidence="12 16" id="KW-0472">Membrane</keyword>
<keyword evidence="9" id="KW-0460">Magnesium</keyword>
<keyword evidence="8" id="KW-0067">ATP-binding</keyword>
<feature type="transmembrane region" description="Helical" evidence="16">
    <location>
        <begin position="175"/>
        <end position="191"/>
    </location>
</feature>
<dbReference type="GO" id="GO:0046872">
    <property type="term" value="F:metal ion binding"/>
    <property type="evidence" value="ECO:0007669"/>
    <property type="project" value="UniProtKB-KW"/>
</dbReference>
<proteinExistence type="inferred from homology"/>
<evidence type="ECO:0000256" key="8">
    <source>
        <dbReference type="ARBA" id="ARBA00022840"/>
    </source>
</evidence>
<dbReference type="Gene3D" id="3.30.70.1230">
    <property type="entry name" value="Nucleotide cyclase"/>
    <property type="match status" value="2"/>
</dbReference>
<keyword evidence="5 16" id="KW-0812">Transmembrane</keyword>
<dbReference type="PROSITE" id="PS00452">
    <property type="entry name" value="GUANYLATE_CYCLASE_1"/>
    <property type="match status" value="1"/>
</dbReference>
<evidence type="ECO:0000259" key="17">
    <source>
        <dbReference type="PROSITE" id="PS50125"/>
    </source>
</evidence>
<evidence type="ECO:0000313" key="18">
    <source>
        <dbReference type="Proteomes" id="UP001165740"/>
    </source>
</evidence>
<evidence type="ECO:0000256" key="5">
    <source>
        <dbReference type="ARBA" id="ARBA00022692"/>
    </source>
</evidence>
<dbReference type="InterPro" id="IPR029787">
    <property type="entry name" value="Nucleotide_cyclase"/>
</dbReference>
<evidence type="ECO:0000256" key="14">
    <source>
        <dbReference type="RuleBase" id="RU000405"/>
    </source>
</evidence>
<comment type="cofactor">
    <cofactor evidence="2">
        <name>Mg(2+)</name>
        <dbReference type="ChEBI" id="CHEBI:18420"/>
    </cofactor>
</comment>
<feature type="domain" description="Guanylate cyclase" evidence="17">
    <location>
        <begin position="870"/>
        <end position="1015"/>
    </location>
</feature>
<evidence type="ECO:0000256" key="4">
    <source>
        <dbReference type="ARBA" id="ARBA00012201"/>
    </source>
</evidence>
<dbReference type="EC" id="4.6.1.1" evidence="4"/>
<name>A0A9W2Z8U2_BIOGL</name>
<evidence type="ECO:0000256" key="6">
    <source>
        <dbReference type="ARBA" id="ARBA00022723"/>
    </source>
</evidence>
<dbReference type="InterPro" id="IPR018297">
    <property type="entry name" value="A/G_cyclase_CS"/>
</dbReference>
<feature type="compositionally biased region" description="Basic and acidic residues" evidence="15">
    <location>
        <begin position="28"/>
        <end position="44"/>
    </location>
</feature>
<sequence length="1079" mass="121157">MDKSNKASGNGNGNIVFSRDSDISSVRSELRSDALKERGSENEGKPPQGASWIASLHPQALFINFDREDEQVYRAYFRRQRLGVLPVLVALATLHAILCVVLDLLPYYRPELINRLLVIGVAAAVVIFIYVVVYFIKPKNQITEILAVLMWLLITFQIFYDVGTTYPRHMPSDRIGWLLVHIFVTQMTVPVESRVSATLVVLLIVVHSVLVGVMFSQEHSSTEELILQLVANILLCLATGCIGAAGSLFQDRLNRRTVMETKSALIAKAKIEMAYKDKERLLLSVLPKHVADEMLKDLGSVEDGQFRKIYMQRYENVSILFADIVGFTAISSTVTASELVKILNKLFASFDILANKFHQVRIKILGDCYYCVCGALEPRMDHAVLSIHMGLSMVTAISTVRQSTGKDVNMRVGVHTGACLGGVLGQRQWQFDILGKEVTMANKMESGGLPGRVHISEATKQCLNGEFELEDGHGGDREEELKLKNITSYLVKSVIKPYPEGTLDKVTQSSPTKMISNGNKKNQVTDKKESSVEEDTTDSGHTISKEEEYRKELSLRLQHELLAKEKDSVLSGTLQPLTLTFKEKQLETRYHQRSDSYNGLPLMALSVALVVILGAKLCILPRSGLLIAIYLSGDIILFAMSAVSLSLTFRHYFPRSIIQFALTIDRHGTFKMLWGISACVIFFICDTLPSIDCHQVALNITMVTQCDMEALTCHHIVYFTHAASLVLIAISSMVNLGHMTKALLIYIATGIHCALVLLYVDVSYELYNEKIYQECSQSILVYPHIKYRLLGQMIAAAIDLNFFNFQMEFTSRKLFLWKEESKREKEKAADMQRKNEALVYNLLPAHVAKDFLGKKKNDLDLYSFSYDEVGVIFAACPNFHSFYNESSINNNGLECLRFLNEIISDYDELLNLARFSSIVKIKTVGPTYMAASGMVSQDDRKHVTSVKERWYHLHNLVQFAYALQDVLKKINEQSFNNFILRIGINHGPIIAGVIGARKPHYDIWGNTVNVASRMESTGQPGKIQVAEETKLLLENFGYKFETRGLVKVKGKGELMTYFLERPEGTNECDLNIPNSVPDG</sequence>
<dbReference type="AlphaFoldDB" id="A0A9W2Z8U2"/>
<evidence type="ECO:0000256" key="9">
    <source>
        <dbReference type="ARBA" id="ARBA00022842"/>
    </source>
</evidence>
<dbReference type="OrthoDB" id="10261550at2759"/>
<accession>A0A9W2Z8U2</accession>
<comment type="similarity">
    <text evidence="14">Belongs to the adenylyl cyclase class-4/guanylyl cyclase family.</text>
</comment>
<feature type="compositionally biased region" description="Polar residues" evidence="15">
    <location>
        <begin position="505"/>
        <end position="522"/>
    </location>
</feature>
<dbReference type="GO" id="GO:0005524">
    <property type="term" value="F:ATP binding"/>
    <property type="evidence" value="ECO:0007669"/>
    <property type="project" value="UniProtKB-KW"/>
</dbReference>
<keyword evidence="6" id="KW-0479">Metal-binding</keyword>
<feature type="transmembrane region" description="Helical" evidence="16">
    <location>
        <begin position="599"/>
        <end position="619"/>
    </location>
</feature>
<evidence type="ECO:0000256" key="15">
    <source>
        <dbReference type="SAM" id="MobiDB-lite"/>
    </source>
</evidence>
<feature type="transmembrane region" description="Helical" evidence="16">
    <location>
        <begin position="716"/>
        <end position="736"/>
    </location>
</feature>
<dbReference type="Proteomes" id="UP001165740">
    <property type="component" value="Chromosome 17"/>
</dbReference>
<dbReference type="SUPFAM" id="SSF55073">
    <property type="entry name" value="Nucleotide cyclase"/>
    <property type="match status" value="2"/>
</dbReference>
<dbReference type="Pfam" id="PF00211">
    <property type="entry name" value="Guanylate_cyc"/>
    <property type="match status" value="2"/>
</dbReference>
<evidence type="ECO:0000256" key="7">
    <source>
        <dbReference type="ARBA" id="ARBA00022741"/>
    </source>
</evidence>
<reference evidence="19" key="1">
    <citation type="submission" date="2025-08" db="UniProtKB">
        <authorList>
            <consortium name="RefSeq"/>
        </authorList>
    </citation>
    <scope>IDENTIFICATION</scope>
</reference>